<feature type="coiled-coil region" evidence="1">
    <location>
        <begin position="1"/>
        <end position="35"/>
    </location>
</feature>
<proteinExistence type="predicted"/>
<keyword evidence="3" id="KW-1185">Reference proteome</keyword>
<dbReference type="AlphaFoldDB" id="A0A1B4XFW9"/>
<gene>
    <name evidence="2" type="ORF">SCL_1391</name>
</gene>
<dbReference type="InParanoid" id="A0A1B4XFW9"/>
<dbReference type="RefSeq" id="WP_148665019.1">
    <property type="nucleotide sequence ID" value="NZ_AP014879.1"/>
</dbReference>
<dbReference type="EMBL" id="AP014879">
    <property type="protein sequence ID" value="BAV33702.1"/>
    <property type="molecule type" value="Genomic_DNA"/>
</dbReference>
<evidence type="ECO:0000256" key="1">
    <source>
        <dbReference type="SAM" id="Coils"/>
    </source>
</evidence>
<accession>A0A1B4XFW9</accession>
<name>A0A1B4XFW9_9GAMM</name>
<sequence>MSSAQERARELAREMKKAIMEAKTAEARAKRLGDEVLLALAEAKKEQEAASEIIEYPVGRYECKRCGQGSIFSQTYRELPACDNCGSTEYVGAEPTITKITPPPPKKYHAGMYECSGCRTRIVLPEDMDELPPCDICGGHKLKAV</sequence>
<dbReference type="OrthoDB" id="3174978at2"/>
<evidence type="ECO:0000313" key="3">
    <source>
        <dbReference type="Proteomes" id="UP000243180"/>
    </source>
</evidence>
<keyword evidence="1" id="KW-0175">Coiled coil</keyword>
<reference evidence="2 3" key="1">
    <citation type="submission" date="2015-05" db="EMBL/GenBank/DDBJ databases">
        <title>Complete genome sequence of a sulfur-oxidizing gammaproteobacterium strain HA5.</title>
        <authorList>
            <person name="Miura A."/>
            <person name="Kojima H."/>
            <person name="Fukui M."/>
        </authorList>
    </citation>
    <scope>NUCLEOTIDE SEQUENCE [LARGE SCALE GENOMIC DNA]</scope>
    <source>
        <strain evidence="2 3">HA5</strain>
    </source>
</reference>
<evidence type="ECO:0000313" key="2">
    <source>
        <dbReference type="EMBL" id="BAV33702.1"/>
    </source>
</evidence>
<dbReference type="KEGG" id="slim:SCL_1391"/>
<organism evidence="2 3">
    <name type="scientific">Sulfuricaulis limicola</name>
    <dbReference type="NCBI Taxonomy" id="1620215"/>
    <lineage>
        <taxon>Bacteria</taxon>
        <taxon>Pseudomonadati</taxon>
        <taxon>Pseudomonadota</taxon>
        <taxon>Gammaproteobacteria</taxon>
        <taxon>Acidiferrobacterales</taxon>
        <taxon>Acidiferrobacteraceae</taxon>
        <taxon>Sulfuricaulis</taxon>
    </lineage>
</organism>
<dbReference type="Proteomes" id="UP000243180">
    <property type="component" value="Chromosome"/>
</dbReference>
<protein>
    <submittedName>
        <fullName evidence="2">Uncharacterized protein</fullName>
    </submittedName>
</protein>